<accession>A0ABU2MZ84</accession>
<proteinExistence type="predicted"/>
<protein>
    <submittedName>
        <fullName evidence="2">NAD-dependent epimerase/dehydratase family protein</fullName>
    </submittedName>
</protein>
<sequence length="363" mass="39363">MTSADASADGKRVVVVGATGNVGSAVIRALAADPDVSSILGLARRVPDWPVEKTTWDAVDLRAAETARTALTAHFTHADAVVHLAWMLQPARDPLMTWRTNVLGTTAVLQAAAAARVPALVCASSVAAYAPGPKDRPVTESWPTHGWPNAAYSREKAYVERLLDTFAYEQPGIRVVRMRPGFLFAREAAAEQRRLFLGPLLYGPLVRPELSPVVPDVPGLRFQVLRTSDAAEAYRLAVARPVRGAFNLAADPVVDPALLARLFAARRVRLPRPLLRTAMAAAWRTRLAPAPPQLFDTLVRLPIMDCSRAREELGWTPQYSAEDALLDLVEGLRHGIGMTTPPLEPRLRHGRLGEFATGVGGRP</sequence>
<dbReference type="SUPFAM" id="SSF51735">
    <property type="entry name" value="NAD(P)-binding Rossmann-fold domains"/>
    <property type="match status" value="1"/>
</dbReference>
<comment type="caution">
    <text evidence="2">The sequence shown here is derived from an EMBL/GenBank/DDBJ whole genome shotgun (WGS) entry which is preliminary data.</text>
</comment>
<dbReference type="InterPro" id="IPR001509">
    <property type="entry name" value="Epimerase_deHydtase"/>
</dbReference>
<evidence type="ECO:0000313" key="3">
    <source>
        <dbReference type="Proteomes" id="UP001183246"/>
    </source>
</evidence>
<dbReference type="RefSeq" id="WP_311707491.1">
    <property type="nucleotide sequence ID" value="NZ_JAVREL010000020.1"/>
</dbReference>
<dbReference type="InterPro" id="IPR036291">
    <property type="entry name" value="NAD(P)-bd_dom_sf"/>
</dbReference>
<name>A0ABU2MZ84_9ACTN</name>
<dbReference type="PANTHER" id="PTHR48079">
    <property type="entry name" value="PROTEIN YEEZ"/>
    <property type="match status" value="1"/>
</dbReference>
<dbReference type="PANTHER" id="PTHR48079:SF6">
    <property type="entry name" value="NAD(P)-BINDING DOMAIN-CONTAINING PROTEIN-RELATED"/>
    <property type="match status" value="1"/>
</dbReference>
<dbReference type="InterPro" id="IPR051783">
    <property type="entry name" value="NAD(P)-dependent_oxidoreduct"/>
</dbReference>
<gene>
    <name evidence="2" type="ORF">RM590_27815</name>
</gene>
<dbReference type="Gene3D" id="3.40.50.720">
    <property type="entry name" value="NAD(P)-binding Rossmann-like Domain"/>
    <property type="match status" value="1"/>
</dbReference>
<organism evidence="2 3">
    <name type="scientific">Streptomyces litchfieldiae</name>
    <dbReference type="NCBI Taxonomy" id="3075543"/>
    <lineage>
        <taxon>Bacteria</taxon>
        <taxon>Bacillati</taxon>
        <taxon>Actinomycetota</taxon>
        <taxon>Actinomycetes</taxon>
        <taxon>Kitasatosporales</taxon>
        <taxon>Streptomycetaceae</taxon>
        <taxon>Streptomyces</taxon>
    </lineage>
</organism>
<dbReference type="EMBL" id="JAVREL010000020">
    <property type="protein sequence ID" value="MDT0346364.1"/>
    <property type="molecule type" value="Genomic_DNA"/>
</dbReference>
<dbReference type="Proteomes" id="UP001183246">
    <property type="component" value="Unassembled WGS sequence"/>
</dbReference>
<evidence type="ECO:0000313" key="2">
    <source>
        <dbReference type="EMBL" id="MDT0346364.1"/>
    </source>
</evidence>
<reference evidence="3" key="1">
    <citation type="submission" date="2023-07" db="EMBL/GenBank/DDBJ databases">
        <title>30 novel species of actinomycetes from the DSMZ collection.</title>
        <authorList>
            <person name="Nouioui I."/>
        </authorList>
    </citation>
    <scope>NUCLEOTIDE SEQUENCE [LARGE SCALE GENOMIC DNA]</scope>
    <source>
        <strain evidence="3">DSM 44938</strain>
    </source>
</reference>
<feature type="domain" description="NAD-dependent epimerase/dehydratase" evidence="1">
    <location>
        <begin position="13"/>
        <end position="187"/>
    </location>
</feature>
<dbReference type="Pfam" id="PF01370">
    <property type="entry name" value="Epimerase"/>
    <property type="match status" value="1"/>
</dbReference>
<evidence type="ECO:0000259" key="1">
    <source>
        <dbReference type="Pfam" id="PF01370"/>
    </source>
</evidence>
<keyword evidence="3" id="KW-1185">Reference proteome</keyword>